<evidence type="ECO:0000256" key="1">
    <source>
        <dbReference type="SAM" id="Phobius"/>
    </source>
</evidence>
<keyword evidence="1" id="KW-0812">Transmembrane</keyword>
<protein>
    <submittedName>
        <fullName evidence="2">Uncharacterized protein</fullName>
    </submittedName>
</protein>
<accession>A0A4R5L0X7</accession>
<dbReference type="AlphaFoldDB" id="A0A4R5L0X7"/>
<evidence type="ECO:0000313" key="2">
    <source>
        <dbReference type="EMBL" id="TDG02104.1"/>
    </source>
</evidence>
<comment type="caution">
    <text evidence="2">The sequence shown here is derived from an EMBL/GenBank/DDBJ whole genome shotgun (WGS) entry which is preliminary data.</text>
</comment>
<proteinExistence type="predicted"/>
<evidence type="ECO:0000313" key="3">
    <source>
        <dbReference type="Proteomes" id="UP000295606"/>
    </source>
</evidence>
<keyword evidence="1" id="KW-1133">Transmembrane helix</keyword>
<dbReference type="EMBL" id="SMOD01000078">
    <property type="protein sequence ID" value="TDG02104.1"/>
    <property type="molecule type" value="Genomic_DNA"/>
</dbReference>
<dbReference type="Proteomes" id="UP000295606">
    <property type="component" value="Unassembled WGS sequence"/>
</dbReference>
<name>A0A4R5L0X7_9BURK</name>
<reference evidence="2 3" key="1">
    <citation type="submission" date="2019-03" db="EMBL/GenBank/DDBJ databases">
        <title>Paraburkholderia sp. isolated from native Mimosa gymnas in Guartela State Park, Brazil.</title>
        <authorList>
            <person name="Paulitsch F."/>
            <person name="Hungria M."/>
            <person name="Delamuta J.R.M."/>
            <person name="Ribeiro R.A."/>
            <person name="Dall'Agnol R."/>
            <person name="Silva J.S.B."/>
        </authorList>
    </citation>
    <scope>NUCLEOTIDE SEQUENCE [LARGE SCALE GENOMIC DNA]</scope>
    <source>
        <strain evidence="2 3">CNPSo 3008</strain>
    </source>
</reference>
<dbReference type="RefSeq" id="WP_133190731.1">
    <property type="nucleotide sequence ID" value="NZ_SMOD01000078.1"/>
</dbReference>
<gene>
    <name evidence="2" type="ORF">E1N52_41505</name>
</gene>
<feature type="transmembrane region" description="Helical" evidence="1">
    <location>
        <begin position="43"/>
        <end position="62"/>
    </location>
</feature>
<organism evidence="2 3">
    <name type="scientific">Paraburkholderia guartelaensis</name>
    <dbReference type="NCBI Taxonomy" id="2546446"/>
    <lineage>
        <taxon>Bacteria</taxon>
        <taxon>Pseudomonadati</taxon>
        <taxon>Pseudomonadota</taxon>
        <taxon>Betaproteobacteria</taxon>
        <taxon>Burkholderiales</taxon>
        <taxon>Burkholderiaceae</taxon>
        <taxon>Paraburkholderia</taxon>
    </lineage>
</organism>
<feature type="transmembrane region" description="Helical" evidence="1">
    <location>
        <begin position="15"/>
        <end position="31"/>
    </location>
</feature>
<keyword evidence="1" id="KW-0472">Membrane</keyword>
<sequence>MAFGAPIETAMNEPGVFFQALLGYLAVVAVISGSKRTRFSWKWFAPGLAAAFCVSLAAWMFADPGVCRIM</sequence>